<dbReference type="GO" id="GO:0008270">
    <property type="term" value="F:zinc ion binding"/>
    <property type="evidence" value="ECO:0007669"/>
    <property type="project" value="InterPro"/>
</dbReference>
<name>A0AB34PS57_CANAX</name>
<feature type="compositionally biased region" description="Basic and acidic residues" evidence="8">
    <location>
        <begin position="517"/>
        <end position="526"/>
    </location>
</feature>
<keyword evidence="2" id="KW-0479">Metal-binding</keyword>
<dbReference type="SMART" id="SM00906">
    <property type="entry name" value="Fungal_trans"/>
    <property type="match status" value="1"/>
</dbReference>
<dbReference type="PROSITE" id="PS50048">
    <property type="entry name" value="ZN2_CY6_FUNGAL_2"/>
    <property type="match status" value="1"/>
</dbReference>
<dbReference type="Proteomes" id="UP000030161">
    <property type="component" value="Unassembled WGS sequence"/>
</dbReference>
<evidence type="ECO:0000256" key="1">
    <source>
        <dbReference type="ARBA" id="ARBA00004123"/>
    </source>
</evidence>
<feature type="compositionally biased region" description="Low complexity" evidence="8">
    <location>
        <begin position="527"/>
        <end position="537"/>
    </location>
</feature>
<comment type="subcellular location">
    <subcellularLocation>
        <location evidence="1">Nucleus</location>
    </subcellularLocation>
</comment>
<feature type="region of interest" description="Disordered" evidence="8">
    <location>
        <begin position="792"/>
        <end position="819"/>
    </location>
</feature>
<reference evidence="10 11" key="1">
    <citation type="submission" date="2013-12" db="EMBL/GenBank/DDBJ databases">
        <title>The Genome Sequence of Candida albicans P78048.</title>
        <authorList>
            <consortium name="The Broad Institute Genome Sequencing Platform"/>
            <consortium name="The Broad Institute Genome Sequencing Center for Infectious Disease"/>
            <person name="Cuomo C."/>
            <person name="Bennett R."/>
            <person name="Hirakawa M."/>
            <person name="Noverr M."/>
            <person name="Mitchell A."/>
            <person name="Young S.K."/>
            <person name="Zeng Q."/>
            <person name="Gargeya S."/>
            <person name="Fitzgerald M."/>
            <person name="Abouelleil A."/>
            <person name="Alvarado L."/>
            <person name="Berlin A.M."/>
            <person name="Chapman S.B."/>
            <person name="Dewar J."/>
            <person name="Goldberg J."/>
            <person name="Griggs A."/>
            <person name="Gujja S."/>
            <person name="Hansen M."/>
            <person name="Howarth C."/>
            <person name="Imamovic A."/>
            <person name="Larimer J."/>
            <person name="McCowan C."/>
            <person name="Murphy C."/>
            <person name="Pearson M."/>
            <person name="Priest M."/>
            <person name="Roberts A."/>
            <person name="Saif S."/>
            <person name="Shea T."/>
            <person name="Sykes S."/>
            <person name="Wortman J."/>
            <person name="Nusbaum C."/>
            <person name="Birren B."/>
        </authorList>
    </citation>
    <scope>NUCLEOTIDE SEQUENCE [LARGE SCALE GENOMIC DNA]</scope>
    <source>
        <strain evidence="10 11">P78048</strain>
    </source>
</reference>
<gene>
    <name evidence="10" type="ORF">MG3_03024</name>
</gene>
<dbReference type="SUPFAM" id="SSF57701">
    <property type="entry name" value="Zn2/Cys6 DNA-binding domain"/>
    <property type="match status" value="1"/>
</dbReference>
<dbReference type="GO" id="GO:0000981">
    <property type="term" value="F:DNA-binding transcription factor activity, RNA polymerase II-specific"/>
    <property type="evidence" value="ECO:0007669"/>
    <property type="project" value="InterPro"/>
</dbReference>
<dbReference type="CDD" id="cd12148">
    <property type="entry name" value="fungal_TF_MHR"/>
    <property type="match status" value="1"/>
</dbReference>
<dbReference type="GO" id="GO:0006351">
    <property type="term" value="P:DNA-templated transcription"/>
    <property type="evidence" value="ECO:0007669"/>
    <property type="project" value="InterPro"/>
</dbReference>
<evidence type="ECO:0000256" key="4">
    <source>
        <dbReference type="ARBA" id="ARBA00023015"/>
    </source>
</evidence>
<feature type="compositionally biased region" description="Polar residues" evidence="8">
    <location>
        <begin position="792"/>
        <end position="804"/>
    </location>
</feature>
<evidence type="ECO:0000256" key="3">
    <source>
        <dbReference type="ARBA" id="ARBA00022833"/>
    </source>
</evidence>
<dbReference type="Pfam" id="PF00172">
    <property type="entry name" value="Zn_clus"/>
    <property type="match status" value="1"/>
</dbReference>
<dbReference type="GO" id="GO:0005634">
    <property type="term" value="C:nucleus"/>
    <property type="evidence" value="ECO:0007669"/>
    <property type="project" value="UniProtKB-SubCell"/>
</dbReference>
<dbReference type="Gene3D" id="4.10.240.10">
    <property type="entry name" value="Zn(2)-C6 fungal-type DNA-binding domain"/>
    <property type="match status" value="1"/>
</dbReference>
<evidence type="ECO:0000256" key="8">
    <source>
        <dbReference type="SAM" id="MobiDB-lite"/>
    </source>
</evidence>
<evidence type="ECO:0000256" key="7">
    <source>
        <dbReference type="ARBA" id="ARBA00023242"/>
    </source>
</evidence>
<feature type="compositionally biased region" description="Low complexity" evidence="8">
    <location>
        <begin position="753"/>
        <end position="772"/>
    </location>
</feature>
<dbReference type="InterPro" id="IPR036864">
    <property type="entry name" value="Zn2-C6_fun-type_DNA-bd_sf"/>
</dbReference>
<dbReference type="EMBL" id="AJIX01000019">
    <property type="protein sequence ID" value="KGR11108.1"/>
    <property type="molecule type" value="Genomic_DNA"/>
</dbReference>
<feature type="region of interest" description="Disordered" evidence="8">
    <location>
        <begin position="458"/>
        <end position="489"/>
    </location>
</feature>
<feature type="compositionally biased region" description="Low complexity" evidence="8">
    <location>
        <begin position="805"/>
        <end position="819"/>
    </location>
</feature>
<feature type="region of interest" description="Disordered" evidence="8">
    <location>
        <begin position="746"/>
        <end position="772"/>
    </location>
</feature>
<feature type="compositionally biased region" description="Basic and acidic residues" evidence="8">
    <location>
        <begin position="197"/>
        <end position="209"/>
    </location>
</feature>
<feature type="region of interest" description="Disordered" evidence="8">
    <location>
        <begin position="170"/>
        <end position="216"/>
    </location>
</feature>
<dbReference type="InterPro" id="IPR007219">
    <property type="entry name" value="XnlR_reg_dom"/>
</dbReference>
<feature type="domain" description="Zn(2)-C6 fungal-type" evidence="9">
    <location>
        <begin position="41"/>
        <end position="70"/>
    </location>
</feature>
<dbReference type="GO" id="GO:0003677">
    <property type="term" value="F:DNA binding"/>
    <property type="evidence" value="ECO:0007669"/>
    <property type="project" value="UniProtKB-KW"/>
</dbReference>
<evidence type="ECO:0000256" key="6">
    <source>
        <dbReference type="ARBA" id="ARBA00023163"/>
    </source>
</evidence>
<feature type="compositionally biased region" description="Basic residues" evidence="8">
    <location>
        <begin position="458"/>
        <end position="467"/>
    </location>
</feature>
<feature type="compositionally biased region" description="Pro residues" evidence="8">
    <location>
        <begin position="21"/>
        <end position="34"/>
    </location>
</feature>
<dbReference type="PANTHER" id="PTHR31313:SF81">
    <property type="entry name" value="TY1 ENHANCER ACTIVATOR"/>
    <property type="match status" value="1"/>
</dbReference>
<feature type="region of interest" description="Disordered" evidence="8">
    <location>
        <begin position="611"/>
        <end position="632"/>
    </location>
</feature>
<protein>
    <recommendedName>
        <fullName evidence="9">Zn(2)-C6 fungal-type domain-containing protein</fullName>
    </recommendedName>
</protein>
<feature type="region of interest" description="Disordered" evidence="8">
    <location>
        <begin position="1"/>
        <end position="39"/>
    </location>
</feature>
<dbReference type="InterPro" id="IPR001138">
    <property type="entry name" value="Zn2Cys6_DnaBD"/>
</dbReference>
<proteinExistence type="predicted"/>
<evidence type="ECO:0000259" key="9">
    <source>
        <dbReference type="PROSITE" id="PS50048"/>
    </source>
</evidence>
<keyword evidence="5" id="KW-0238">DNA-binding</keyword>
<feature type="region of interest" description="Disordered" evidence="8">
    <location>
        <begin position="517"/>
        <end position="541"/>
    </location>
</feature>
<keyword evidence="6" id="KW-0804">Transcription</keyword>
<dbReference type="PROSITE" id="PS00463">
    <property type="entry name" value="ZN2_CY6_FUNGAL_1"/>
    <property type="match status" value="1"/>
</dbReference>
<organism evidence="10 11">
    <name type="scientific">Candida albicans P78048</name>
    <dbReference type="NCBI Taxonomy" id="1094989"/>
    <lineage>
        <taxon>Eukaryota</taxon>
        <taxon>Fungi</taxon>
        <taxon>Dikarya</taxon>
        <taxon>Ascomycota</taxon>
        <taxon>Saccharomycotina</taxon>
        <taxon>Pichiomycetes</taxon>
        <taxon>Debaryomycetaceae</taxon>
        <taxon>Candida/Lodderomyces clade</taxon>
        <taxon>Candida</taxon>
    </lineage>
</organism>
<evidence type="ECO:0000313" key="11">
    <source>
        <dbReference type="Proteomes" id="UP000030161"/>
    </source>
</evidence>
<evidence type="ECO:0000256" key="2">
    <source>
        <dbReference type="ARBA" id="ARBA00022723"/>
    </source>
</evidence>
<sequence length="903" mass="102824">MSINSSTSTTNKRKRKNPSTTTPPPPTTPHPAPPRTEKRISCQRCRTRKIKCNYELPCFNCKRDGSQCIQPIDMRSKRLKATEVITLQKKLDLMIKFINDCKKLPNAEAKQQFISQTNLDELINDGSIVLDNGDSTNGGGGGGDVLHVANHDEDVTHNNSAIYGPTSVYDDSLMHNHKPNTKHKQITIDKSNSNDDNNSKGEINKDENRNVGNNSSINYNNNINTLNNRIDNNSSNLINVINKMNKDPDILKCIQLFFIWQYPDHNMFIFREAFLIDFFNPKKNMLYCSKTLILSICSLGAKMSTEETIYNRSKEFYQESKYLLLNSLHQPSITSLQSFMLLAFYDICNGQNSSGWMLSGCAMRMGYDLGFQLNPELWFVKSKGENNTINNLSKLDVEIRSRIYWGCYMADHFISLLLGRPSILKISDASIPVTSDLPDLEWIDDFTYNGYIKKKKLHKRSKSKHRKDEHEDDKDDLKSPGKHKHQEVSYISDPLNQIINLINISDNILNDIFTKTDEEQPQEHQQEQQQQQQQQQQKSNEDLNLKSRWEKLSQYNSQIMAWKKNLPKDLRWNRTKLGKTGENPTYSGIRYYYYILLLCLNRPFVGIDQDNHNNHDTNNNDNNDNNDSDDNDDNLSPLSICLNAIDDLYESINRFQKKHGYRGGSIFIVYSSILSISILLLTNSRIQLASEQKNRLHFFMDVLYGCSKTWKLAEKSYNLITEKLKHLYEAGELKDVFEFIIEKKSSPSATNTSGNGLNEASGNNNNNNSQSIESNEFKLPINNKTLSKLKHNQQNTNNSLPTYDTTDTINSTSGATTTNNSTTFSMDQNLMEAPTPLSTISNVVNNNNNNGGGGGGRNSSSATDFLTDDNVDFLGGPPVLMTADLFNEDWEALFPDYIFNSKN</sequence>
<dbReference type="SMART" id="SM00066">
    <property type="entry name" value="GAL4"/>
    <property type="match status" value="1"/>
</dbReference>
<evidence type="ECO:0000256" key="5">
    <source>
        <dbReference type="ARBA" id="ARBA00023125"/>
    </source>
</evidence>
<dbReference type="AlphaFoldDB" id="A0AB34PS57"/>
<dbReference type="CDD" id="cd00067">
    <property type="entry name" value="GAL4"/>
    <property type="match status" value="1"/>
</dbReference>
<comment type="caution">
    <text evidence="10">The sequence shown here is derived from an EMBL/GenBank/DDBJ whole genome shotgun (WGS) entry which is preliminary data.</text>
</comment>
<keyword evidence="7" id="KW-0539">Nucleus</keyword>
<keyword evidence="3" id="KW-0862">Zinc</keyword>
<evidence type="ECO:0000313" key="10">
    <source>
        <dbReference type="EMBL" id="KGR11108.1"/>
    </source>
</evidence>
<keyword evidence="4" id="KW-0805">Transcription regulation</keyword>
<dbReference type="PANTHER" id="PTHR31313">
    <property type="entry name" value="TY1 ENHANCER ACTIVATOR"/>
    <property type="match status" value="1"/>
</dbReference>
<feature type="compositionally biased region" description="Basic residues" evidence="8">
    <location>
        <begin position="175"/>
        <end position="185"/>
    </location>
</feature>
<dbReference type="Pfam" id="PF04082">
    <property type="entry name" value="Fungal_trans"/>
    <property type="match status" value="1"/>
</dbReference>
<dbReference type="InterPro" id="IPR051615">
    <property type="entry name" value="Transcr_Regulatory_Elem"/>
</dbReference>
<accession>A0AB34PS57</accession>